<evidence type="ECO:0000313" key="6">
    <source>
        <dbReference type="EMBL" id="GAX79929.1"/>
    </source>
</evidence>
<feature type="compositionally biased region" description="Gly residues" evidence="4">
    <location>
        <begin position="1260"/>
        <end position="1272"/>
    </location>
</feature>
<dbReference type="InterPro" id="IPR029175">
    <property type="entry name" value="EXOC2/Sec5"/>
</dbReference>
<keyword evidence="2" id="KW-0813">Transport</keyword>
<feature type="region of interest" description="Disordered" evidence="4">
    <location>
        <begin position="632"/>
        <end position="652"/>
    </location>
</feature>
<feature type="compositionally biased region" description="Basic and acidic residues" evidence="4">
    <location>
        <begin position="642"/>
        <end position="652"/>
    </location>
</feature>
<feature type="compositionally biased region" description="Acidic residues" evidence="4">
    <location>
        <begin position="74"/>
        <end position="94"/>
    </location>
</feature>
<gene>
    <name evidence="6" type="ORF">CEUSTIGMA_g7369.t1</name>
</gene>
<name>A0A250XAK7_9CHLO</name>
<dbReference type="Pfam" id="PF15469">
    <property type="entry name" value="Sec5"/>
    <property type="match status" value="1"/>
</dbReference>
<comment type="similarity">
    <text evidence="1">Belongs to the SEC5 family.</text>
</comment>
<feature type="region of interest" description="Disordered" evidence="4">
    <location>
        <begin position="21"/>
        <end position="94"/>
    </location>
</feature>
<dbReference type="PANTHER" id="PTHR13043">
    <property type="entry name" value="EXOCYST COMPLEX COMPONENT SEC5"/>
    <property type="match status" value="1"/>
</dbReference>
<dbReference type="GO" id="GO:0006893">
    <property type="term" value="P:Golgi to plasma membrane transport"/>
    <property type="evidence" value="ECO:0007669"/>
    <property type="project" value="InterPro"/>
</dbReference>
<feature type="domain" description="Exocyst complex component EXOC2/Sec5 N-terminal" evidence="5">
    <location>
        <begin position="250"/>
        <end position="1228"/>
    </location>
</feature>
<evidence type="ECO:0000256" key="4">
    <source>
        <dbReference type="SAM" id="MobiDB-lite"/>
    </source>
</evidence>
<comment type="caution">
    <text evidence="6">The sequence shown here is derived from an EMBL/GenBank/DDBJ whole genome shotgun (WGS) entry which is preliminary data.</text>
</comment>
<feature type="region of interest" description="Disordered" evidence="4">
    <location>
        <begin position="1235"/>
        <end position="1272"/>
    </location>
</feature>
<dbReference type="GO" id="GO:0006887">
    <property type="term" value="P:exocytosis"/>
    <property type="evidence" value="ECO:0007669"/>
    <property type="project" value="UniProtKB-KW"/>
</dbReference>
<evidence type="ECO:0000256" key="3">
    <source>
        <dbReference type="ARBA" id="ARBA00022483"/>
    </source>
</evidence>
<evidence type="ECO:0000313" key="7">
    <source>
        <dbReference type="Proteomes" id="UP000232323"/>
    </source>
</evidence>
<feature type="region of interest" description="Disordered" evidence="4">
    <location>
        <begin position="909"/>
        <end position="975"/>
    </location>
</feature>
<dbReference type="PANTHER" id="PTHR13043:SF1">
    <property type="entry name" value="EXOCYST COMPLEX COMPONENT 2"/>
    <property type="match status" value="1"/>
</dbReference>
<evidence type="ECO:0000256" key="1">
    <source>
        <dbReference type="ARBA" id="ARBA00010578"/>
    </source>
</evidence>
<dbReference type="GO" id="GO:0000145">
    <property type="term" value="C:exocyst"/>
    <property type="evidence" value="ECO:0007669"/>
    <property type="project" value="InterPro"/>
</dbReference>
<reference evidence="6 7" key="1">
    <citation type="submission" date="2017-08" db="EMBL/GenBank/DDBJ databases">
        <title>Acidophilic green algal genome provides insights into adaptation to an acidic environment.</title>
        <authorList>
            <person name="Hirooka S."/>
            <person name="Hirose Y."/>
            <person name="Kanesaki Y."/>
            <person name="Higuchi S."/>
            <person name="Fujiwara T."/>
            <person name="Onuma R."/>
            <person name="Era A."/>
            <person name="Ohbayashi R."/>
            <person name="Uzuka A."/>
            <person name="Nozaki H."/>
            <person name="Yoshikawa H."/>
            <person name="Miyagishima S.Y."/>
        </authorList>
    </citation>
    <scope>NUCLEOTIDE SEQUENCE [LARGE SCALE GENOMIC DNA]</scope>
    <source>
        <strain evidence="6 7">NIES-2499</strain>
    </source>
</reference>
<keyword evidence="3" id="KW-0268">Exocytosis</keyword>
<protein>
    <recommendedName>
        <fullName evidence="5">Exocyst complex component EXOC2/Sec5 N-terminal domain-containing protein</fullName>
    </recommendedName>
</protein>
<accession>A0A250XAK7</accession>
<proteinExistence type="inferred from homology"/>
<dbReference type="STRING" id="1157962.A0A250XAK7"/>
<feature type="compositionally biased region" description="Polar residues" evidence="4">
    <location>
        <begin position="51"/>
        <end position="61"/>
    </location>
</feature>
<feature type="region of interest" description="Disordered" evidence="4">
    <location>
        <begin position="211"/>
        <end position="232"/>
    </location>
</feature>
<dbReference type="InterPro" id="IPR039481">
    <property type="entry name" value="EXOC2/Sec5_N_dom"/>
</dbReference>
<sequence>MSDDDISIISLSDDELGNVVGATGKGSAPIPLGHAPSFSMGKALKSAPAPINSTGSYSKTAPSKKAVERRVEPVYEDDEQQYSDDQDYEDEGEDKYDELYRERVLDEDGLEYISNRFADRQRDGTGPSTWLEVDEEEIREVAENLLQNIHKAHHSENVLQQIFMSSAVAATKEMQDPLGMGSFDPVNLKLRNKLSDEVAEELPLVNNKWHRDRSAKQRAAMGAGDDGEGTSGEVGAGVRQLLPPEISPFSDSFDPELYLATFHVESTLSQLRKGMRHLDNELSERTGQLKQLIKSNFERFISCKGTIDDIYLKLKKVETDKTGGTLTLLRAIEQTQETADQTFGEVLQRATKTDRIKSVTSLLRRFSNLFGIPGRIKVLAQEGDLQQIVREYRKANSLIKPSASTARVWITLYQEIEKRVTEVYNQARSRLEDPGVSVEEVPQLIVFLAELAAEKLPGTREEDPMRLYLECVQDQILQYFQDCQQELEVNLANLESQLHKVEAPASDRARGRNGALGGSFISKKASGAHSQQQQQVQGTSSSNPDVTPAAAAAAASARCISRKVTLLLWPGPPDWSPLLSQELPSHLSLALPARLGLTLNNLSSSASTALPLKLGSSPLGVETLLLNPPSNLSLPSASAPDHLPHTHSSDHGSMEALKRVFTPCQMAQVSSLAHMSYTTTNKLPTVWIVGTSKKYAQAFAALDSSPKKKGSGSNAFASAINAETSKGSAQGLAQAVQLCQELISNVLGRLVAHADAVLAELQPSGPLQPCIELVIMDLVHTWTVLHEAGCPDPSLKELRACVFRALGMYTRELALYLRTFPSALFEEEDWSFGAAARGTPPVTTMPRKLQNVISFALRCHGFMLKIVRQVSEPPKSASWQLLQEGFFSAFQTFCDSAASFSSKLSLTAPEEGVSKASSKTEQSRSHRKGKTREHGQGQAVTKLLPHDPTLGSRPDQGPSSAQAGAYGNDVDEDENEGEMWEVAGSNDYHSDFGADHNLADVDGQLSQSSLSAPGDGPFGEGGDVVLNRRGGGAARGITGSGGPSWTAAVSGHDAKLLAVMSNTSFLRTQALPALVEQHHVLLSGNKGQGEAQLQELLQAASSQLGSVAGSLLSLYLDRKVHQLSKAVLDYLASVKSFPKPYQDSQSNLASLQLTTLSDGFQLVLSRFLSVYTEVFAYSPSSLNPVVVTVAHHLGSALTAGYHQLEVKHLEAEDVLQLVLDLMFLDEIISGPHGDGVNGVNGRSHGMNGGGEKGGGKKKGVGQGGSGEGVGKDGYGSNSSLTDAYLSLAHLVLKVTGRKGFKARTKEVKSLLRVGDQEGMVAAVKKACFASLSAILHCSSFNIKCFL</sequence>
<keyword evidence="7" id="KW-1185">Reference proteome</keyword>
<dbReference type="EMBL" id="BEGY01000047">
    <property type="protein sequence ID" value="GAX79929.1"/>
    <property type="molecule type" value="Genomic_DNA"/>
</dbReference>
<evidence type="ECO:0000256" key="2">
    <source>
        <dbReference type="ARBA" id="ARBA00022448"/>
    </source>
</evidence>
<feature type="region of interest" description="Disordered" evidence="4">
    <location>
        <begin position="527"/>
        <end position="548"/>
    </location>
</feature>
<feature type="compositionally biased region" description="Low complexity" evidence="4">
    <location>
        <begin position="527"/>
        <end position="542"/>
    </location>
</feature>
<dbReference type="Proteomes" id="UP000232323">
    <property type="component" value="Unassembled WGS sequence"/>
</dbReference>
<organism evidence="6 7">
    <name type="scientific">Chlamydomonas eustigma</name>
    <dbReference type="NCBI Taxonomy" id="1157962"/>
    <lineage>
        <taxon>Eukaryota</taxon>
        <taxon>Viridiplantae</taxon>
        <taxon>Chlorophyta</taxon>
        <taxon>core chlorophytes</taxon>
        <taxon>Chlorophyceae</taxon>
        <taxon>CS clade</taxon>
        <taxon>Chlamydomonadales</taxon>
        <taxon>Chlamydomonadaceae</taxon>
        <taxon>Chlamydomonas</taxon>
    </lineage>
</organism>
<dbReference type="OrthoDB" id="26242at2759"/>
<evidence type="ECO:0000259" key="5">
    <source>
        <dbReference type="Pfam" id="PF15469"/>
    </source>
</evidence>